<dbReference type="Gene3D" id="3.40.190.10">
    <property type="entry name" value="Periplasmic binding protein-like II"/>
    <property type="match status" value="2"/>
</dbReference>
<proteinExistence type="predicted"/>
<evidence type="ECO:0000313" key="2">
    <source>
        <dbReference type="EMBL" id="CAH2408372.1"/>
    </source>
</evidence>
<dbReference type="Proteomes" id="UP001153050">
    <property type="component" value="Unassembled WGS sequence"/>
</dbReference>
<organism evidence="2 3">
    <name type="scientific">Mesorhizobium escarrei</name>
    <dbReference type="NCBI Taxonomy" id="666018"/>
    <lineage>
        <taxon>Bacteria</taxon>
        <taxon>Pseudomonadati</taxon>
        <taxon>Pseudomonadota</taxon>
        <taxon>Alphaproteobacteria</taxon>
        <taxon>Hyphomicrobiales</taxon>
        <taxon>Phyllobacteriaceae</taxon>
        <taxon>Mesorhizobium</taxon>
    </lineage>
</organism>
<evidence type="ECO:0000313" key="3">
    <source>
        <dbReference type="Proteomes" id="UP001153050"/>
    </source>
</evidence>
<reference evidence="2 3" key="1">
    <citation type="submission" date="2022-03" db="EMBL/GenBank/DDBJ databases">
        <authorList>
            <person name="Brunel B."/>
        </authorList>
    </citation>
    <scope>NUCLEOTIDE SEQUENCE [LARGE SCALE GENOMIC DNA]</scope>
    <source>
        <strain evidence="2">STM5069sample</strain>
    </source>
</reference>
<dbReference type="EMBL" id="CAKXZT010000166">
    <property type="protein sequence ID" value="CAH2408372.1"/>
    <property type="molecule type" value="Genomic_DNA"/>
</dbReference>
<gene>
    <name evidence="2" type="ORF">MES5069_680077</name>
</gene>
<dbReference type="SUPFAM" id="SSF53850">
    <property type="entry name" value="Periplasmic binding protein-like II"/>
    <property type="match status" value="1"/>
</dbReference>
<evidence type="ECO:0000259" key="1">
    <source>
        <dbReference type="Pfam" id="PF03466"/>
    </source>
</evidence>
<protein>
    <recommendedName>
        <fullName evidence="1">LysR substrate-binding domain-containing protein</fullName>
    </recommendedName>
</protein>
<dbReference type="Pfam" id="PF03466">
    <property type="entry name" value="LysR_substrate"/>
    <property type="match status" value="1"/>
</dbReference>
<accession>A0ABM9EG88</accession>
<comment type="caution">
    <text evidence="2">The sequence shown here is derived from an EMBL/GenBank/DDBJ whole genome shotgun (WGS) entry which is preliminary data.</text>
</comment>
<dbReference type="InterPro" id="IPR005119">
    <property type="entry name" value="LysR_subst-bd"/>
</dbReference>
<name>A0ABM9EG88_9HYPH</name>
<feature type="domain" description="LysR substrate-binding" evidence="1">
    <location>
        <begin position="1"/>
        <end position="63"/>
    </location>
</feature>
<keyword evidence="3" id="KW-1185">Reference proteome</keyword>
<sequence length="69" mass="7725">MAVAGFGLCQMPQSLVQAYIDRRELAVVLPDQYQVQSPLNAVWPTTRTMLPRVRLVVDELVRRADAGTL</sequence>